<keyword evidence="2" id="KW-1185">Reference proteome</keyword>
<evidence type="ECO:0000313" key="2">
    <source>
        <dbReference type="Proteomes" id="UP000695007"/>
    </source>
</evidence>
<dbReference type="Proteomes" id="UP000695007">
    <property type="component" value="Unplaced"/>
</dbReference>
<proteinExistence type="inferred from homology"/>
<dbReference type="GO" id="GO:0032981">
    <property type="term" value="P:mitochondrial respiratory chain complex I assembly"/>
    <property type="evidence" value="ECO:0007669"/>
    <property type="project" value="TreeGrafter"/>
</dbReference>
<dbReference type="InterPro" id="IPR007763">
    <property type="entry name" value="NDUFA12"/>
</dbReference>
<dbReference type="RefSeq" id="XP_011502261.1">
    <property type="nucleotide sequence ID" value="XM_011503959.1"/>
</dbReference>
<reference evidence="3" key="1">
    <citation type="submission" date="2025-08" db="UniProtKB">
        <authorList>
            <consortium name="RefSeq"/>
        </authorList>
    </citation>
    <scope>IDENTIFICATION</scope>
</reference>
<protein>
    <submittedName>
        <fullName evidence="3">Mimitin, mitochondrial</fullName>
    </submittedName>
</protein>
<organism evidence="2 3">
    <name type="scientific">Ceratosolen solmsi marchali</name>
    <dbReference type="NCBI Taxonomy" id="326594"/>
    <lineage>
        <taxon>Eukaryota</taxon>
        <taxon>Metazoa</taxon>
        <taxon>Ecdysozoa</taxon>
        <taxon>Arthropoda</taxon>
        <taxon>Hexapoda</taxon>
        <taxon>Insecta</taxon>
        <taxon>Pterygota</taxon>
        <taxon>Neoptera</taxon>
        <taxon>Endopterygota</taxon>
        <taxon>Hymenoptera</taxon>
        <taxon>Apocrita</taxon>
        <taxon>Proctotrupomorpha</taxon>
        <taxon>Chalcidoidea</taxon>
        <taxon>Agaonidae</taxon>
        <taxon>Agaoninae</taxon>
        <taxon>Ceratosolen</taxon>
    </lineage>
</organism>
<dbReference type="AlphaFoldDB" id="A0AAJ7DZM4"/>
<dbReference type="Pfam" id="PF05071">
    <property type="entry name" value="NDUFA12"/>
    <property type="match status" value="1"/>
</dbReference>
<name>A0AAJ7DZM4_9HYME</name>
<dbReference type="GO" id="GO:0045271">
    <property type="term" value="C:respiratory chain complex I"/>
    <property type="evidence" value="ECO:0007669"/>
    <property type="project" value="InterPro"/>
</dbReference>
<dbReference type="KEGG" id="csol:105365726"/>
<dbReference type="InterPro" id="IPR052618">
    <property type="entry name" value="ComplexI_NDUFA12"/>
</dbReference>
<sequence>MVRKEKGLFRMMFYEFIEYIKPNFPKTTCVGTDHFGTKYYETINSKSTMKKIRRYFTPLNKTDFEQELPAEWEAWLRYRRKIPPTEKEVNDGYQMILTKRKNAAKLNATFSNYLSDSKSNKDQSSTTHANLKYPVYEDYKKYS</sequence>
<dbReference type="GO" id="GO:0005739">
    <property type="term" value="C:mitochondrion"/>
    <property type="evidence" value="ECO:0007669"/>
    <property type="project" value="TreeGrafter"/>
</dbReference>
<comment type="similarity">
    <text evidence="1">Belongs to the complex I NDUFA12 subunit family.</text>
</comment>
<gene>
    <name evidence="3" type="primary">LOC105365726</name>
</gene>
<accession>A0AAJ7DZM4</accession>
<dbReference type="PANTHER" id="PTHR32470">
    <property type="entry name" value="ADH DEHYDROGENASE [UBIQUINONE] 1 ALPHA SUBCOMPLEX ASSEMBLY FACTOR 2"/>
    <property type="match status" value="1"/>
</dbReference>
<evidence type="ECO:0000313" key="3">
    <source>
        <dbReference type="RefSeq" id="XP_011502261.1"/>
    </source>
</evidence>
<dbReference type="PANTHER" id="PTHR32470:SF2">
    <property type="entry name" value="NADH DEHYDROGENASE [UBIQUINONE] 1 ALPHA SUBCOMPLEX ASSEMBLY FACTOR 2"/>
    <property type="match status" value="1"/>
</dbReference>
<dbReference type="GeneID" id="105365726"/>
<evidence type="ECO:0000256" key="1">
    <source>
        <dbReference type="ARBA" id="ARBA00007355"/>
    </source>
</evidence>